<dbReference type="SUPFAM" id="SSF53474">
    <property type="entry name" value="alpha/beta-Hydrolases"/>
    <property type="match status" value="1"/>
</dbReference>
<proteinExistence type="predicted"/>
<dbReference type="AlphaFoldDB" id="A0A8S1INU8"/>
<sequence>MAAGIVAAGAAALAYYAYRRRQGGGIYRRVETHTDVEHAPSNWTGELYLFAEGVRYIWVEIVGRWPTADLFIGIFYLFRQGIRDFPAREVVANGERVDPAELPVTALQNLKDQLCEAHRLLQYGQNLKHASLTVSEEVWANMGIGAHDFIIYRPRAAVLRPAFVLVWDHELHLLVLAIRGTSSVKDIFTSLSGVTKPHHVVDQDGVVLGYSHFGMLASARWILKEASPAIKNAMQEHPSCGLRITGHSMGGGTAAMLTMMIREHHPEFGDVQCTAFACPSCLTLDLAQSCKSYVTSYIYGTDFVPTLSAGSLDQLKEEVAESSWGSAMRQDMRSYSVVKAVEGSIKGVVRSASTWTSRSLESASWGIRACYAARCTAPRRGAAQAREQKQGAQALACEPKSGEDLPGSSSSSMTAGDPRGTESTHEAAATKEAASLTSSTEVQTQPAQPRLAASAECGNECSQDAAGPSNTDKDGLAESATAKQETKGGTTYERISSGVFQFGGQLQRTGGMMAKYSSNLWTSMVNKRPPGSTDAQSTGEKEVPLLNAGEQSMCTDASVADIENLETGDEMEPAEEEGVFDGRKAQGMEDQNCSASSGSIADMQWRRLLYPAGRILHLVPAYILDADSERDADRELLDSNVLREMEACLMDGSIDSGNVKTMEAKANGANAPSSQRGDLGGSEEDQCELPVSTHMTGLDKDSKDDEGSVAEECDGGDHGEAGKAPLQETQEGGCGEHVLFLDVPQEPYGKMRMCRSMVMDHFVPRYLAALESMIEALQRASGDS</sequence>
<dbReference type="EMBL" id="CAJHUC010000518">
    <property type="protein sequence ID" value="CAD7696643.1"/>
    <property type="molecule type" value="Genomic_DNA"/>
</dbReference>
<dbReference type="PANTHER" id="PTHR46023">
    <property type="entry name" value="LIPASE CLASS 3 PROTEIN-LIKE"/>
    <property type="match status" value="1"/>
</dbReference>
<gene>
    <name evidence="3" type="ORF">OSTQU699_LOCUS2004</name>
</gene>
<dbReference type="PANTHER" id="PTHR46023:SF6">
    <property type="entry name" value="LIPASE CLASS 3 FAMILY PROTEIN"/>
    <property type="match status" value="1"/>
</dbReference>
<evidence type="ECO:0000259" key="2">
    <source>
        <dbReference type="Pfam" id="PF01764"/>
    </source>
</evidence>
<feature type="compositionally biased region" description="Basic and acidic residues" evidence="1">
    <location>
        <begin position="419"/>
        <end position="429"/>
    </location>
</feature>
<evidence type="ECO:0000313" key="4">
    <source>
        <dbReference type="Proteomes" id="UP000708148"/>
    </source>
</evidence>
<feature type="region of interest" description="Disordered" evidence="1">
    <location>
        <begin position="666"/>
        <end position="730"/>
    </location>
</feature>
<feature type="compositionally biased region" description="Basic and acidic residues" evidence="1">
    <location>
        <begin position="697"/>
        <end position="706"/>
    </location>
</feature>
<dbReference type="InterPro" id="IPR029058">
    <property type="entry name" value="AB_hydrolase_fold"/>
</dbReference>
<dbReference type="GO" id="GO:0006629">
    <property type="term" value="P:lipid metabolic process"/>
    <property type="evidence" value="ECO:0007669"/>
    <property type="project" value="InterPro"/>
</dbReference>
<dbReference type="CDD" id="cd00519">
    <property type="entry name" value="Lipase_3"/>
    <property type="match status" value="1"/>
</dbReference>
<keyword evidence="4" id="KW-1185">Reference proteome</keyword>
<comment type="caution">
    <text evidence="3">The sequence shown here is derived from an EMBL/GenBank/DDBJ whole genome shotgun (WGS) entry which is preliminary data.</text>
</comment>
<dbReference type="Gene3D" id="3.40.50.1820">
    <property type="entry name" value="alpha/beta hydrolase"/>
    <property type="match status" value="1"/>
</dbReference>
<dbReference type="Pfam" id="PF01764">
    <property type="entry name" value="Lipase_3"/>
    <property type="match status" value="1"/>
</dbReference>
<organism evidence="3 4">
    <name type="scientific">Ostreobium quekettii</name>
    <dbReference type="NCBI Taxonomy" id="121088"/>
    <lineage>
        <taxon>Eukaryota</taxon>
        <taxon>Viridiplantae</taxon>
        <taxon>Chlorophyta</taxon>
        <taxon>core chlorophytes</taxon>
        <taxon>Ulvophyceae</taxon>
        <taxon>TCBD clade</taxon>
        <taxon>Bryopsidales</taxon>
        <taxon>Ostreobineae</taxon>
        <taxon>Ostreobiaceae</taxon>
        <taxon>Ostreobium</taxon>
    </lineage>
</organism>
<reference evidence="3" key="1">
    <citation type="submission" date="2020-12" db="EMBL/GenBank/DDBJ databases">
        <authorList>
            <person name="Iha C."/>
        </authorList>
    </citation>
    <scope>NUCLEOTIDE SEQUENCE</scope>
</reference>
<feature type="region of interest" description="Disordered" evidence="1">
    <location>
        <begin position="384"/>
        <end position="489"/>
    </location>
</feature>
<dbReference type="InterPro" id="IPR002921">
    <property type="entry name" value="Fungal_lipase-type"/>
</dbReference>
<name>A0A8S1INU8_9CHLO</name>
<dbReference type="Proteomes" id="UP000708148">
    <property type="component" value="Unassembled WGS sequence"/>
</dbReference>
<evidence type="ECO:0000313" key="3">
    <source>
        <dbReference type="EMBL" id="CAD7696643.1"/>
    </source>
</evidence>
<evidence type="ECO:0000256" key="1">
    <source>
        <dbReference type="SAM" id="MobiDB-lite"/>
    </source>
</evidence>
<protein>
    <recommendedName>
        <fullName evidence="2">Fungal lipase-type domain-containing protein</fullName>
    </recommendedName>
</protein>
<accession>A0A8S1INU8</accession>
<feature type="compositionally biased region" description="Polar residues" evidence="1">
    <location>
        <begin position="435"/>
        <end position="447"/>
    </location>
</feature>
<dbReference type="OrthoDB" id="438440at2759"/>
<feature type="domain" description="Fungal lipase-type" evidence="2">
    <location>
        <begin position="175"/>
        <end position="309"/>
    </location>
</feature>